<dbReference type="EMBL" id="MHKI01000019">
    <property type="protein sequence ID" value="OGY86464.1"/>
    <property type="molecule type" value="Genomic_DNA"/>
</dbReference>
<comment type="caution">
    <text evidence="1">The sequence shown here is derived from an EMBL/GenBank/DDBJ whole genome shotgun (WGS) entry which is preliminary data.</text>
</comment>
<protein>
    <submittedName>
        <fullName evidence="1">Uncharacterized protein</fullName>
    </submittedName>
</protein>
<name>A0A1G2BBC7_9BACT</name>
<dbReference type="Proteomes" id="UP000176420">
    <property type="component" value="Unassembled WGS sequence"/>
</dbReference>
<proteinExistence type="predicted"/>
<sequence>MFPWNGDTLTAPLTGGIGVLVKPFVESKLLVRGFVAGGVVTGPSTPLLQIGALVGMPLVPGRLVLMGGGVLNVLFPNGTDPVLLPTAVLAPTIPLNKRVLFVVPITANKKGASIGAQIIINLYRFGGGG</sequence>
<reference evidence="1 2" key="1">
    <citation type="journal article" date="2016" name="Nat. Commun.">
        <title>Thousands of microbial genomes shed light on interconnected biogeochemical processes in an aquifer system.</title>
        <authorList>
            <person name="Anantharaman K."/>
            <person name="Brown C.T."/>
            <person name="Hug L.A."/>
            <person name="Sharon I."/>
            <person name="Castelle C.J."/>
            <person name="Probst A.J."/>
            <person name="Thomas B.C."/>
            <person name="Singh A."/>
            <person name="Wilkins M.J."/>
            <person name="Karaoz U."/>
            <person name="Brodie E.L."/>
            <person name="Williams K.H."/>
            <person name="Hubbard S.S."/>
            <person name="Banfield J.F."/>
        </authorList>
    </citation>
    <scope>NUCLEOTIDE SEQUENCE [LARGE SCALE GENOMIC DNA]</scope>
</reference>
<gene>
    <name evidence="1" type="ORF">A2319_03110</name>
</gene>
<evidence type="ECO:0000313" key="2">
    <source>
        <dbReference type="Proteomes" id="UP000176420"/>
    </source>
</evidence>
<dbReference type="AlphaFoldDB" id="A0A1G2BBC7"/>
<evidence type="ECO:0000313" key="1">
    <source>
        <dbReference type="EMBL" id="OGY86464.1"/>
    </source>
</evidence>
<organism evidence="1 2">
    <name type="scientific">Candidatus Kerfeldbacteria bacterium RIFOXYB2_FULL_38_14</name>
    <dbReference type="NCBI Taxonomy" id="1798547"/>
    <lineage>
        <taxon>Bacteria</taxon>
        <taxon>Candidatus Kerfeldiibacteriota</taxon>
    </lineage>
</organism>
<accession>A0A1G2BBC7</accession>